<keyword evidence="2" id="KW-0547">Nucleotide-binding</keyword>
<reference evidence="5" key="1">
    <citation type="submission" date="2020-04" db="EMBL/GenBank/DDBJ databases">
        <authorList>
            <person name="Alioto T."/>
            <person name="Alioto T."/>
            <person name="Gomez Garrido J."/>
        </authorList>
    </citation>
    <scope>NUCLEOTIDE SEQUENCE</scope>
    <source>
        <strain evidence="5">A484AB</strain>
    </source>
</reference>
<comment type="caution">
    <text evidence="5">The sequence shown here is derived from an EMBL/GenBank/DDBJ whole genome shotgun (WGS) entry which is preliminary data.</text>
</comment>
<dbReference type="Gene3D" id="3.40.50.300">
    <property type="entry name" value="P-loop containing nucleotide triphosphate hydrolases"/>
    <property type="match status" value="1"/>
</dbReference>
<evidence type="ECO:0000313" key="6">
    <source>
        <dbReference type="Proteomes" id="UP001152795"/>
    </source>
</evidence>
<dbReference type="InterPro" id="IPR051515">
    <property type="entry name" value="IRG"/>
</dbReference>
<evidence type="ECO:0000313" key="5">
    <source>
        <dbReference type="EMBL" id="CAB4035958.1"/>
    </source>
</evidence>
<protein>
    <submittedName>
        <fullName evidence="5">Interferon-inducible GTPase 5-like</fullName>
    </submittedName>
</protein>
<gene>
    <name evidence="5" type="ORF">PACLA_8A023322</name>
</gene>
<dbReference type="OrthoDB" id="422720at2759"/>
<dbReference type="InterPro" id="IPR027417">
    <property type="entry name" value="P-loop_NTPase"/>
</dbReference>
<dbReference type="Proteomes" id="UP001152795">
    <property type="component" value="Unassembled WGS sequence"/>
</dbReference>
<dbReference type="GO" id="GO:0016787">
    <property type="term" value="F:hydrolase activity"/>
    <property type="evidence" value="ECO:0007669"/>
    <property type="project" value="UniProtKB-KW"/>
</dbReference>
<name>A0A6S7JXW0_PARCT</name>
<dbReference type="FunFam" id="3.40.50.300:FF:000541">
    <property type="entry name" value="Immunity related GTPase M"/>
    <property type="match status" value="1"/>
</dbReference>
<dbReference type="PANTHER" id="PTHR32341">
    <property type="entry name" value="INTERFERON-INDUCIBLE GTPASE"/>
    <property type="match status" value="1"/>
</dbReference>
<evidence type="ECO:0000256" key="3">
    <source>
        <dbReference type="ARBA" id="ARBA00022801"/>
    </source>
</evidence>
<dbReference type="PANTHER" id="PTHR32341:SF10">
    <property type="entry name" value="INTERFERON-INDUCIBLE GTPASE 5"/>
    <property type="match status" value="1"/>
</dbReference>
<dbReference type="EMBL" id="CACRXK020021550">
    <property type="protein sequence ID" value="CAB4035958.1"/>
    <property type="molecule type" value="Genomic_DNA"/>
</dbReference>
<accession>A0A6S7JXW0</accession>
<dbReference type="Pfam" id="PF05049">
    <property type="entry name" value="IIGP"/>
    <property type="match status" value="1"/>
</dbReference>
<dbReference type="GO" id="GO:0005525">
    <property type="term" value="F:GTP binding"/>
    <property type="evidence" value="ECO:0007669"/>
    <property type="project" value="UniProtKB-KW"/>
</dbReference>
<comment type="similarity">
    <text evidence="1">Belongs to the TRAFAC class dynamin-like GTPase superfamily. IRG family.</text>
</comment>
<organism evidence="5 6">
    <name type="scientific">Paramuricea clavata</name>
    <name type="common">Red gorgonian</name>
    <name type="synonym">Violescent sea-whip</name>
    <dbReference type="NCBI Taxonomy" id="317549"/>
    <lineage>
        <taxon>Eukaryota</taxon>
        <taxon>Metazoa</taxon>
        <taxon>Cnidaria</taxon>
        <taxon>Anthozoa</taxon>
        <taxon>Octocorallia</taxon>
        <taxon>Malacalcyonacea</taxon>
        <taxon>Plexauridae</taxon>
        <taxon>Paramuricea</taxon>
    </lineage>
</organism>
<keyword evidence="6" id="KW-1185">Reference proteome</keyword>
<evidence type="ECO:0000256" key="1">
    <source>
        <dbReference type="ARBA" id="ARBA00005429"/>
    </source>
</evidence>
<evidence type="ECO:0000256" key="4">
    <source>
        <dbReference type="ARBA" id="ARBA00023134"/>
    </source>
</evidence>
<dbReference type="SUPFAM" id="SSF52540">
    <property type="entry name" value="P-loop containing nucleoside triphosphate hydrolases"/>
    <property type="match status" value="1"/>
</dbReference>
<evidence type="ECO:0000256" key="2">
    <source>
        <dbReference type="ARBA" id="ARBA00022741"/>
    </source>
</evidence>
<keyword evidence="3" id="KW-0378">Hydrolase</keyword>
<dbReference type="InterPro" id="IPR030385">
    <property type="entry name" value="G_IRG_dom"/>
</dbReference>
<keyword evidence="4" id="KW-0342">GTP-binding</keyword>
<dbReference type="PROSITE" id="PS51716">
    <property type="entry name" value="G_IRG"/>
    <property type="match status" value="1"/>
</dbReference>
<dbReference type="InterPro" id="IPR007743">
    <property type="entry name" value="Immunity-related_GTPase-like"/>
</dbReference>
<dbReference type="AlphaFoldDB" id="A0A6S7JXW0"/>
<dbReference type="GO" id="GO:0016020">
    <property type="term" value="C:membrane"/>
    <property type="evidence" value="ECO:0007669"/>
    <property type="project" value="InterPro"/>
</dbReference>
<proteinExistence type="inferred from homology"/>
<feature type="non-terminal residue" evidence="5">
    <location>
        <position position="329"/>
    </location>
</feature>
<sequence>LADDDEGAAKTGVKETTREVAVYSHPTNPKIKFWDLPGIGTPSYPDLETYCEKVSLEKYDTFLLLTAGRFTENDLALAKRVKSYKKSFFFIRTKIDQDYLNEKRKKAFNQQKMLKDIRDDCLENLKGLEEDDEIVFLVSNAYQKRWDFPRLKKAILDVLPLRQKECITLSLGSLTREMLKEKADLLRGRIWMVAAACAAGATVPLPGLSIAVNLALLTNETHLYKSQLGLPEENSDEFRRMTPENQEKVRKFCATSAIQMGRLLAVYNKTSAVEEFTRYIPFVGSAIAGSISFSSTYHFLHDCLNELERAASDFLDELTTIVVDDMDSD</sequence>